<evidence type="ECO:0000313" key="1">
    <source>
        <dbReference type="EMBL" id="KIP04134.1"/>
    </source>
</evidence>
<proteinExistence type="predicted"/>
<dbReference type="EMBL" id="KN840585">
    <property type="protein sequence ID" value="KIP04134.1"/>
    <property type="molecule type" value="Genomic_DNA"/>
</dbReference>
<sequence>MANSESDPNGLNIKWTSPAEEEVEKMAGQQRFQGINVKKWHEDKVRMYGQEQVPHATKARIRKPAHAGGTVATEAEHITVTFKEGNQDLGAHHIYTHDR</sequence>
<accession>A0A0C3NH58</accession>
<dbReference type="OrthoDB" id="3022201at2759"/>
<dbReference type="HOGENOM" id="CLU_2334342_0_0_1"/>
<dbReference type="STRING" id="745531.A0A0C3NH58"/>
<evidence type="ECO:0000313" key="2">
    <source>
        <dbReference type="Proteomes" id="UP000053257"/>
    </source>
</evidence>
<organism evidence="1 2">
    <name type="scientific">Phlebiopsis gigantea (strain 11061_1 CR5-6)</name>
    <name type="common">White-rot fungus</name>
    <name type="synonym">Peniophora gigantea</name>
    <dbReference type="NCBI Taxonomy" id="745531"/>
    <lineage>
        <taxon>Eukaryota</taxon>
        <taxon>Fungi</taxon>
        <taxon>Dikarya</taxon>
        <taxon>Basidiomycota</taxon>
        <taxon>Agaricomycotina</taxon>
        <taxon>Agaricomycetes</taxon>
        <taxon>Polyporales</taxon>
        <taxon>Phanerochaetaceae</taxon>
        <taxon>Phlebiopsis</taxon>
    </lineage>
</organism>
<gene>
    <name evidence="1" type="ORF">PHLGIDRAFT_20061</name>
</gene>
<dbReference type="AlphaFoldDB" id="A0A0C3NH58"/>
<reference evidence="1 2" key="1">
    <citation type="journal article" date="2014" name="PLoS Genet.">
        <title>Analysis of the Phlebiopsis gigantea genome, transcriptome and secretome provides insight into its pioneer colonization strategies of wood.</title>
        <authorList>
            <person name="Hori C."/>
            <person name="Ishida T."/>
            <person name="Igarashi K."/>
            <person name="Samejima M."/>
            <person name="Suzuki H."/>
            <person name="Master E."/>
            <person name="Ferreira P."/>
            <person name="Ruiz-Duenas F.J."/>
            <person name="Held B."/>
            <person name="Canessa P."/>
            <person name="Larrondo L.F."/>
            <person name="Schmoll M."/>
            <person name="Druzhinina I.S."/>
            <person name="Kubicek C.P."/>
            <person name="Gaskell J.A."/>
            <person name="Kersten P."/>
            <person name="St John F."/>
            <person name="Glasner J."/>
            <person name="Sabat G."/>
            <person name="Splinter BonDurant S."/>
            <person name="Syed K."/>
            <person name="Yadav J."/>
            <person name="Mgbeahuruike A.C."/>
            <person name="Kovalchuk A."/>
            <person name="Asiegbu F.O."/>
            <person name="Lackner G."/>
            <person name="Hoffmeister D."/>
            <person name="Rencoret J."/>
            <person name="Gutierrez A."/>
            <person name="Sun H."/>
            <person name="Lindquist E."/>
            <person name="Barry K."/>
            <person name="Riley R."/>
            <person name="Grigoriev I.V."/>
            <person name="Henrissat B."/>
            <person name="Kues U."/>
            <person name="Berka R.M."/>
            <person name="Martinez A.T."/>
            <person name="Covert S.F."/>
            <person name="Blanchette R.A."/>
            <person name="Cullen D."/>
        </authorList>
    </citation>
    <scope>NUCLEOTIDE SEQUENCE [LARGE SCALE GENOMIC DNA]</scope>
    <source>
        <strain evidence="1 2">11061_1 CR5-6</strain>
    </source>
</reference>
<name>A0A0C3NH58_PHLG1</name>
<protein>
    <submittedName>
        <fullName evidence="1">Uncharacterized protein</fullName>
    </submittedName>
</protein>
<dbReference type="Proteomes" id="UP000053257">
    <property type="component" value="Unassembled WGS sequence"/>
</dbReference>
<keyword evidence="2" id="KW-1185">Reference proteome</keyword>